<keyword evidence="2" id="KW-0560">Oxidoreductase</keyword>
<reference evidence="3 4" key="1">
    <citation type="submission" date="2014-07" db="EMBL/GenBank/DDBJ databases">
        <title>Genome Sequence of Rhodococcus opacus Strain R7, a Biodegrader of Mono- and Polycyclic Aromatic Hydrocarbons.</title>
        <authorList>
            <person name="Di Gennaro P."/>
            <person name="Zampolli J."/>
            <person name="Presti I."/>
            <person name="Cappelletti M."/>
            <person name="D'Ursi P."/>
            <person name="Orro A."/>
            <person name="Mezzelani A."/>
            <person name="Milanesi L."/>
        </authorList>
    </citation>
    <scope>NUCLEOTIDE SEQUENCE [LARGE SCALE GENOMIC DNA]</scope>
    <source>
        <strain evidence="3 4">R7</strain>
        <plasmid evidence="3">pPDG2</plasmid>
    </source>
</reference>
<dbReference type="PANTHER" id="PTHR24321:SF8">
    <property type="entry name" value="ESTRADIOL 17-BETA-DEHYDROGENASE 8-RELATED"/>
    <property type="match status" value="1"/>
</dbReference>
<dbReference type="Proteomes" id="UP000028488">
    <property type="component" value="Plasmid pPDG2"/>
</dbReference>
<organism evidence="3 4">
    <name type="scientific">Rhodococcus opacus</name>
    <name type="common">Nocardia opaca</name>
    <dbReference type="NCBI Taxonomy" id="37919"/>
    <lineage>
        <taxon>Bacteria</taxon>
        <taxon>Bacillati</taxon>
        <taxon>Actinomycetota</taxon>
        <taxon>Actinomycetes</taxon>
        <taxon>Mycobacteriales</taxon>
        <taxon>Nocardiaceae</taxon>
        <taxon>Rhodococcus</taxon>
    </lineage>
</organism>
<evidence type="ECO:0000313" key="3">
    <source>
        <dbReference type="EMBL" id="AII11001.1"/>
    </source>
</evidence>
<dbReference type="Gene3D" id="3.40.50.720">
    <property type="entry name" value="NAD(P)-binding Rossmann-like Domain"/>
    <property type="match status" value="1"/>
</dbReference>
<dbReference type="InterPro" id="IPR002347">
    <property type="entry name" value="SDR_fam"/>
</dbReference>
<dbReference type="FunFam" id="3.40.50.720:FF:000084">
    <property type="entry name" value="Short-chain dehydrogenase reductase"/>
    <property type="match status" value="1"/>
</dbReference>
<dbReference type="RefSeq" id="WP_128643482.1">
    <property type="nucleotide sequence ID" value="NZ_CP008949.1"/>
</dbReference>
<accession>A0A076EYY9</accession>
<dbReference type="GO" id="GO:0016491">
    <property type="term" value="F:oxidoreductase activity"/>
    <property type="evidence" value="ECO:0007669"/>
    <property type="project" value="UniProtKB-KW"/>
</dbReference>
<evidence type="ECO:0000313" key="4">
    <source>
        <dbReference type="Proteomes" id="UP000028488"/>
    </source>
</evidence>
<keyword evidence="3" id="KW-0614">Plasmid</keyword>
<evidence type="ECO:0000256" key="1">
    <source>
        <dbReference type="ARBA" id="ARBA00006484"/>
    </source>
</evidence>
<name>A0A076EYY9_RHOOP</name>
<sequence length="252" mass="26094">MDLTDRTIIITGAGSGIGAATALHLAEAGANIAVVDLDPAGEVIADKIQSGGGKASFFRTDVSDEHQVEAMVEGVVARFGKIDGAFNNAGVEQCNLALHELTAQQWDRAIAVDLTGVFNCLKYEIWAMLETGGGSIVNTASSLGKVAIPNASEYVAAKHGVVGLTLAAATDYGQKGIRVNAVMPGITNTALVARISADPRFAAYFDKLRDRHVLGRFGEPGEIAEAVGWLLSDSASFVTGTAMAVDGGFLAV</sequence>
<gene>
    <name evidence="3" type="ORF">EP51_43680</name>
</gene>
<evidence type="ECO:0000256" key="2">
    <source>
        <dbReference type="ARBA" id="ARBA00023002"/>
    </source>
</evidence>
<dbReference type="AlphaFoldDB" id="A0A076EYY9"/>
<dbReference type="PRINTS" id="PR00081">
    <property type="entry name" value="GDHRDH"/>
</dbReference>
<dbReference type="PROSITE" id="PS00061">
    <property type="entry name" value="ADH_SHORT"/>
    <property type="match status" value="1"/>
</dbReference>
<protein>
    <submittedName>
        <fullName evidence="3">Oxidoreductase</fullName>
    </submittedName>
</protein>
<proteinExistence type="inferred from homology"/>
<dbReference type="SUPFAM" id="SSF51735">
    <property type="entry name" value="NAD(P)-binding Rossmann-fold domains"/>
    <property type="match status" value="1"/>
</dbReference>
<dbReference type="PRINTS" id="PR00080">
    <property type="entry name" value="SDRFAMILY"/>
</dbReference>
<dbReference type="PANTHER" id="PTHR24321">
    <property type="entry name" value="DEHYDROGENASES, SHORT CHAIN"/>
    <property type="match status" value="1"/>
</dbReference>
<dbReference type="InterPro" id="IPR020904">
    <property type="entry name" value="Sc_DH/Rdtase_CS"/>
</dbReference>
<dbReference type="EMBL" id="CP008949">
    <property type="protein sequence ID" value="AII11001.1"/>
    <property type="molecule type" value="Genomic_DNA"/>
</dbReference>
<dbReference type="CDD" id="cd05233">
    <property type="entry name" value="SDR_c"/>
    <property type="match status" value="1"/>
</dbReference>
<dbReference type="InterPro" id="IPR036291">
    <property type="entry name" value="NAD(P)-bd_dom_sf"/>
</dbReference>
<comment type="similarity">
    <text evidence="1">Belongs to the short-chain dehydrogenases/reductases (SDR) family.</text>
</comment>
<geneLocation type="plasmid" evidence="3 4">
    <name>pPDG2</name>
</geneLocation>
<dbReference type="Pfam" id="PF13561">
    <property type="entry name" value="adh_short_C2"/>
    <property type="match status" value="1"/>
</dbReference>